<keyword evidence="2" id="KW-0548">Nucleotidyltransferase</keyword>
<evidence type="ECO:0000313" key="3">
    <source>
        <dbReference type="Proteomes" id="UP001151760"/>
    </source>
</evidence>
<feature type="compositionally biased region" description="Acidic residues" evidence="1">
    <location>
        <begin position="474"/>
        <end position="493"/>
    </location>
</feature>
<proteinExistence type="predicted"/>
<organism evidence="2 3">
    <name type="scientific">Tanacetum coccineum</name>
    <dbReference type="NCBI Taxonomy" id="301880"/>
    <lineage>
        <taxon>Eukaryota</taxon>
        <taxon>Viridiplantae</taxon>
        <taxon>Streptophyta</taxon>
        <taxon>Embryophyta</taxon>
        <taxon>Tracheophyta</taxon>
        <taxon>Spermatophyta</taxon>
        <taxon>Magnoliopsida</taxon>
        <taxon>eudicotyledons</taxon>
        <taxon>Gunneridae</taxon>
        <taxon>Pentapetalae</taxon>
        <taxon>asterids</taxon>
        <taxon>campanulids</taxon>
        <taxon>Asterales</taxon>
        <taxon>Asteraceae</taxon>
        <taxon>Asteroideae</taxon>
        <taxon>Anthemideae</taxon>
        <taxon>Anthemidinae</taxon>
        <taxon>Tanacetum</taxon>
    </lineage>
</organism>
<protein>
    <submittedName>
        <fullName evidence="2">Reverse transcriptase domain-containing protein</fullName>
    </submittedName>
</protein>
<name>A0ABQ5BAD0_9ASTR</name>
<evidence type="ECO:0000313" key="2">
    <source>
        <dbReference type="EMBL" id="GJT11785.1"/>
    </source>
</evidence>
<accession>A0ABQ5BAD0</accession>
<feature type="region of interest" description="Disordered" evidence="1">
    <location>
        <begin position="87"/>
        <end position="107"/>
    </location>
</feature>
<reference evidence="2" key="2">
    <citation type="submission" date="2022-01" db="EMBL/GenBank/DDBJ databases">
        <authorList>
            <person name="Yamashiro T."/>
            <person name="Shiraishi A."/>
            <person name="Satake H."/>
            <person name="Nakayama K."/>
        </authorList>
    </citation>
    <scope>NUCLEOTIDE SEQUENCE</scope>
</reference>
<reference evidence="2" key="1">
    <citation type="journal article" date="2022" name="Int. J. Mol. Sci.">
        <title>Draft Genome of Tanacetum Coccineum: Genomic Comparison of Closely Related Tanacetum-Family Plants.</title>
        <authorList>
            <person name="Yamashiro T."/>
            <person name="Shiraishi A."/>
            <person name="Nakayama K."/>
            <person name="Satake H."/>
        </authorList>
    </citation>
    <scope>NUCLEOTIDE SEQUENCE</scope>
</reference>
<keyword evidence="2" id="KW-0695">RNA-directed DNA polymerase</keyword>
<dbReference type="Gene3D" id="2.40.70.10">
    <property type="entry name" value="Acid Proteases"/>
    <property type="match status" value="1"/>
</dbReference>
<gene>
    <name evidence="2" type="ORF">Tco_0858827</name>
</gene>
<keyword evidence="3" id="KW-1185">Reference proteome</keyword>
<dbReference type="EMBL" id="BQNB010013096">
    <property type="protein sequence ID" value="GJT11785.1"/>
    <property type="molecule type" value="Genomic_DNA"/>
</dbReference>
<evidence type="ECO:0000256" key="1">
    <source>
        <dbReference type="SAM" id="MobiDB-lite"/>
    </source>
</evidence>
<dbReference type="CDD" id="cd00303">
    <property type="entry name" value="retropepsin_like"/>
    <property type="match status" value="1"/>
</dbReference>
<dbReference type="PANTHER" id="PTHR33067">
    <property type="entry name" value="RNA-DIRECTED DNA POLYMERASE-RELATED"/>
    <property type="match status" value="1"/>
</dbReference>
<dbReference type="Proteomes" id="UP001151760">
    <property type="component" value="Unassembled WGS sequence"/>
</dbReference>
<keyword evidence="2" id="KW-0808">Transferase</keyword>
<feature type="compositionally biased region" description="Pro residues" evidence="1">
    <location>
        <begin position="87"/>
        <end position="103"/>
    </location>
</feature>
<dbReference type="InterPro" id="IPR021109">
    <property type="entry name" value="Peptidase_aspartic_dom_sf"/>
</dbReference>
<feature type="compositionally biased region" description="Polar residues" evidence="1">
    <location>
        <begin position="494"/>
        <end position="503"/>
    </location>
</feature>
<dbReference type="PANTHER" id="PTHR33067:SF35">
    <property type="entry name" value="ASPARTIC PEPTIDASE DDI1-TYPE DOMAIN-CONTAINING PROTEIN"/>
    <property type="match status" value="1"/>
</dbReference>
<dbReference type="GO" id="GO:0003964">
    <property type="term" value="F:RNA-directed DNA polymerase activity"/>
    <property type="evidence" value="ECO:0007669"/>
    <property type="project" value="UniProtKB-KW"/>
</dbReference>
<feature type="region of interest" description="Disordered" evidence="1">
    <location>
        <begin position="1"/>
        <end position="21"/>
    </location>
</feature>
<sequence length="516" mass="57591">MMSNFFQMQNPSGSGSLPSNTIANLRGDLKAITTRSGVSYDGPTIPPTSSPLPKEVERELEATNDKVQTTSSGCTVHVQPLVVQIPIPEPDVAPKPNPKPSIPYPSRLNDQKLREKANNQMLKFLQIFQRLHFDLCFADALLHMPKFASTFKSLLNNKEKLFELANTPLNKNCSAVLLKKLPEKLGDPGKFLIPCDFPDLEECLALADLGASINLMPLSVWKKLSLPELTPTRITLELANRSVAYSVGVAEDVFEKVGKFHLPADFVVVDYDVDPRVPLILKRPFLRTARALIDDRFSEVLKFKKSNHPSSGSTIPLSDSLPSLTPFKTSDSLLEEFANELALRDPFPPGNEYDNFDPEADLRKIEYLLNRDPSTESLPKSDIKIIDPILKRFTRTGHGLLPILGDDDDDNNLIIGDENLSTIPEKESDEFIKSSVEDLVPIPRESEDTSDSEKEYDLPFCDNLVTFSNPLFDSNDDFTSSDDESLPEEDVQEENVTPPNLGSSRMLNIQGRYFID</sequence>
<comment type="caution">
    <text evidence="2">The sequence shown here is derived from an EMBL/GenBank/DDBJ whole genome shotgun (WGS) entry which is preliminary data.</text>
</comment>
<feature type="region of interest" description="Disordered" evidence="1">
    <location>
        <begin position="472"/>
        <end position="503"/>
    </location>
</feature>